<keyword evidence="3" id="KW-1185">Reference proteome</keyword>
<feature type="region of interest" description="Disordered" evidence="1">
    <location>
        <begin position="231"/>
        <end position="252"/>
    </location>
</feature>
<organism evidence="2 3">
    <name type="scientific">Micromonospora rosaria</name>
    <dbReference type="NCBI Taxonomy" id="47874"/>
    <lineage>
        <taxon>Bacteria</taxon>
        <taxon>Bacillati</taxon>
        <taxon>Actinomycetota</taxon>
        <taxon>Actinomycetes</taxon>
        <taxon>Micromonosporales</taxon>
        <taxon>Micromonosporaceae</taxon>
        <taxon>Micromonospora</taxon>
    </lineage>
</organism>
<dbReference type="AlphaFoldDB" id="A0A136PR89"/>
<gene>
    <name evidence="2" type="ORF">AWW66_16125</name>
</gene>
<evidence type="ECO:0000256" key="1">
    <source>
        <dbReference type="SAM" id="MobiDB-lite"/>
    </source>
</evidence>
<sequence length="334" mass="33891">MTAGEFREVDLDLLADYLGGALDGTPEEAVVARLVADDPAWADAHAALVPAFAAVRADLADWGTPPPVTPPAVVDRITAALAAQPSAPTVEQHRRDPVVAGADRPTTADDPAAAGPTTAVPAARPGTRRPAEGPGGQTGPGRRRRRWLRSAGPVAVAAVSLAAVGLGVHQWWPQSQDSQVADTAMTEAAPGAPEAAAPMSALPFVLAAVPGQGSGRDYTPAVLAGEGVVAPKGSAASATTPDDTTAGEPSRALPDALDRLTGRPALERCLAGIVAEHGGAPVTVEVLDYATFEGRPALVVEFVDATGARWAWASGPRCGLDGSGADTRHRTRVG</sequence>
<evidence type="ECO:0000313" key="2">
    <source>
        <dbReference type="EMBL" id="KXK60951.1"/>
    </source>
</evidence>
<evidence type="ECO:0000313" key="3">
    <source>
        <dbReference type="Proteomes" id="UP000070620"/>
    </source>
</evidence>
<dbReference type="EMBL" id="LRQV01000054">
    <property type="protein sequence ID" value="KXK60951.1"/>
    <property type="molecule type" value="Genomic_DNA"/>
</dbReference>
<comment type="caution">
    <text evidence="2">The sequence shown here is derived from an EMBL/GenBank/DDBJ whole genome shotgun (WGS) entry which is preliminary data.</text>
</comment>
<name>A0A136PR89_9ACTN</name>
<dbReference type="OrthoDB" id="3404896at2"/>
<reference evidence="2 3" key="1">
    <citation type="submission" date="2016-01" db="EMBL/GenBank/DDBJ databases">
        <title>Whole genome sequence and analysis of Micromonospora rosaria DSM 803, which can produce antibacterial substance rosamicin.</title>
        <authorList>
            <person name="Yang H."/>
            <person name="He X."/>
            <person name="Zhu D."/>
        </authorList>
    </citation>
    <scope>NUCLEOTIDE SEQUENCE [LARGE SCALE GENOMIC DNA]</scope>
    <source>
        <strain evidence="2 3">DSM 803</strain>
    </source>
</reference>
<feature type="compositionally biased region" description="Low complexity" evidence="1">
    <location>
        <begin position="100"/>
        <end position="125"/>
    </location>
</feature>
<proteinExistence type="predicted"/>
<feature type="region of interest" description="Disordered" evidence="1">
    <location>
        <begin position="84"/>
        <end position="144"/>
    </location>
</feature>
<dbReference type="RefSeq" id="WP_067366558.1">
    <property type="nucleotide sequence ID" value="NZ_JBIUBN010000005.1"/>
</dbReference>
<feature type="compositionally biased region" description="Low complexity" evidence="1">
    <location>
        <begin position="234"/>
        <end position="246"/>
    </location>
</feature>
<dbReference type="Proteomes" id="UP000070620">
    <property type="component" value="Unassembled WGS sequence"/>
</dbReference>
<protein>
    <submittedName>
        <fullName evidence="2">Uncharacterized protein</fullName>
    </submittedName>
</protein>
<accession>A0A136PR89</accession>